<protein>
    <submittedName>
        <fullName evidence="1">Uncharacterized protein</fullName>
    </submittedName>
</protein>
<keyword evidence="2" id="KW-1185">Reference proteome</keyword>
<comment type="caution">
    <text evidence="1">The sequence shown here is derived from an EMBL/GenBank/DDBJ whole genome shotgun (WGS) entry which is preliminary data.</text>
</comment>
<name>A0ABV0L609_9PSEU</name>
<dbReference type="RefSeq" id="WP_348947041.1">
    <property type="nucleotide sequence ID" value="NZ_JBDZYD010000001.1"/>
</dbReference>
<sequence>MIENAVSRELRPSAFMTGSLPEAVRHDERTETELSGGGLFVDNGWDRWSYLVADGRPGLLTLQLVQEPPLTWWKKIEVHTSFFGSWFWIRTLGVANDTRVATLTLSPAEAQSGTLKLDFWKAGFLNSGSYVTTLVLDVPSQLGTTVQFHCTRDNPSQP</sequence>
<evidence type="ECO:0000313" key="1">
    <source>
        <dbReference type="EMBL" id="MEQ0557735.1"/>
    </source>
</evidence>
<proteinExistence type="predicted"/>
<dbReference type="Proteomes" id="UP001440984">
    <property type="component" value="Unassembled WGS sequence"/>
</dbReference>
<reference evidence="1 2" key="1">
    <citation type="submission" date="2024-05" db="EMBL/GenBank/DDBJ databases">
        <authorList>
            <person name="Zhao H."/>
            <person name="Xu Y."/>
            <person name="Lin S."/>
            <person name="Spain J.C."/>
            <person name="Zhou N.-Y."/>
        </authorList>
    </citation>
    <scope>NUCLEOTIDE SEQUENCE [LARGE SCALE GENOMIC DNA]</scope>
    <source>
        <strain evidence="1 2">NEAU-NG30</strain>
    </source>
</reference>
<evidence type="ECO:0000313" key="2">
    <source>
        <dbReference type="Proteomes" id="UP001440984"/>
    </source>
</evidence>
<dbReference type="EMBL" id="JBDZYD010000001">
    <property type="protein sequence ID" value="MEQ0557735.1"/>
    <property type="molecule type" value="Genomic_DNA"/>
</dbReference>
<gene>
    <name evidence="1" type="ORF">ABJI51_01540</name>
</gene>
<organism evidence="1 2">
    <name type="scientific">Amycolatopsis melonis</name>
    <dbReference type="NCBI Taxonomy" id="3156488"/>
    <lineage>
        <taxon>Bacteria</taxon>
        <taxon>Bacillati</taxon>
        <taxon>Actinomycetota</taxon>
        <taxon>Actinomycetes</taxon>
        <taxon>Pseudonocardiales</taxon>
        <taxon>Pseudonocardiaceae</taxon>
        <taxon>Amycolatopsis</taxon>
    </lineage>
</organism>
<accession>A0ABV0L609</accession>